<feature type="region of interest" description="Disordered" evidence="1">
    <location>
        <begin position="80"/>
        <end position="111"/>
    </location>
</feature>
<dbReference type="Proteomes" id="UP001476798">
    <property type="component" value="Unassembled WGS sequence"/>
</dbReference>
<keyword evidence="3" id="KW-1185">Reference proteome</keyword>
<proteinExistence type="predicted"/>
<feature type="compositionally biased region" description="Basic and acidic residues" evidence="1">
    <location>
        <begin position="1"/>
        <end position="10"/>
    </location>
</feature>
<evidence type="ECO:0000313" key="2">
    <source>
        <dbReference type="EMBL" id="MEQ2181964.1"/>
    </source>
</evidence>
<feature type="compositionally biased region" description="Basic residues" evidence="1">
    <location>
        <begin position="11"/>
        <end position="23"/>
    </location>
</feature>
<gene>
    <name evidence="2" type="ORF">GOODEAATRI_017125</name>
</gene>
<accession>A0ABV0PES8</accession>
<name>A0ABV0PES8_9TELE</name>
<sequence length="111" mass="12540">MTLSSDDRPLLKRHSLSGARRRHEPPLAEDVVFMASGPDSSLCAWRIFPYSPNYRVPEPHDACWSQFSLLRLLRQQSGPVKSGYLAPPRKQKAKKGGSVACQRRSRKHSRG</sequence>
<comment type="caution">
    <text evidence="2">The sequence shown here is derived from an EMBL/GenBank/DDBJ whole genome shotgun (WGS) entry which is preliminary data.</text>
</comment>
<dbReference type="EMBL" id="JAHRIO010071335">
    <property type="protein sequence ID" value="MEQ2181964.1"/>
    <property type="molecule type" value="Genomic_DNA"/>
</dbReference>
<protein>
    <submittedName>
        <fullName evidence="2">Uncharacterized protein</fullName>
    </submittedName>
</protein>
<evidence type="ECO:0000256" key="1">
    <source>
        <dbReference type="SAM" id="MobiDB-lite"/>
    </source>
</evidence>
<reference evidence="2 3" key="1">
    <citation type="submission" date="2021-06" db="EMBL/GenBank/DDBJ databases">
        <authorList>
            <person name="Palmer J.M."/>
        </authorList>
    </citation>
    <scope>NUCLEOTIDE SEQUENCE [LARGE SCALE GENOMIC DNA]</scope>
    <source>
        <strain evidence="2 3">GA_2019</strain>
        <tissue evidence="2">Muscle</tissue>
    </source>
</reference>
<feature type="region of interest" description="Disordered" evidence="1">
    <location>
        <begin position="1"/>
        <end position="23"/>
    </location>
</feature>
<organism evidence="2 3">
    <name type="scientific">Goodea atripinnis</name>
    <dbReference type="NCBI Taxonomy" id="208336"/>
    <lineage>
        <taxon>Eukaryota</taxon>
        <taxon>Metazoa</taxon>
        <taxon>Chordata</taxon>
        <taxon>Craniata</taxon>
        <taxon>Vertebrata</taxon>
        <taxon>Euteleostomi</taxon>
        <taxon>Actinopterygii</taxon>
        <taxon>Neopterygii</taxon>
        <taxon>Teleostei</taxon>
        <taxon>Neoteleostei</taxon>
        <taxon>Acanthomorphata</taxon>
        <taxon>Ovalentaria</taxon>
        <taxon>Atherinomorphae</taxon>
        <taxon>Cyprinodontiformes</taxon>
        <taxon>Goodeidae</taxon>
        <taxon>Goodea</taxon>
    </lineage>
</organism>
<evidence type="ECO:0000313" key="3">
    <source>
        <dbReference type="Proteomes" id="UP001476798"/>
    </source>
</evidence>